<keyword evidence="9" id="KW-1185">Reference proteome</keyword>
<dbReference type="InterPro" id="IPR050705">
    <property type="entry name" value="Cytochrome_P450_3A"/>
</dbReference>
<feature type="transmembrane region" description="Helical" evidence="7">
    <location>
        <begin position="146"/>
        <end position="170"/>
    </location>
</feature>
<dbReference type="SUPFAM" id="SSF48264">
    <property type="entry name" value="Cytochrome P450"/>
    <property type="match status" value="1"/>
</dbReference>
<evidence type="ECO:0000313" key="8">
    <source>
        <dbReference type="EMBL" id="CAD7624170.1"/>
    </source>
</evidence>
<dbReference type="OrthoDB" id="2789670at2759"/>
<dbReference type="GO" id="GO:0005506">
    <property type="term" value="F:iron ion binding"/>
    <property type="evidence" value="ECO:0007669"/>
    <property type="project" value="InterPro"/>
</dbReference>
<dbReference type="PANTHER" id="PTHR24302">
    <property type="entry name" value="CYTOCHROME P450 FAMILY 3"/>
    <property type="match status" value="1"/>
</dbReference>
<organism evidence="8">
    <name type="scientific">Medioppia subpectinata</name>
    <dbReference type="NCBI Taxonomy" id="1979941"/>
    <lineage>
        <taxon>Eukaryota</taxon>
        <taxon>Metazoa</taxon>
        <taxon>Ecdysozoa</taxon>
        <taxon>Arthropoda</taxon>
        <taxon>Chelicerata</taxon>
        <taxon>Arachnida</taxon>
        <taxon>Acari</taxon>
        <taxon>Acariformes</taxon>
        <taxon>Sarcoptiformes</taxon>
        <taxon>Oribatida</taxon>
        <taxon>Brachypylina</taxon>
        <taxon>Oppioidea</taxon>
        <taxon>Oppiidae</taxon>
        <taxon>Medioppia</taxon>
    </lineage>
</organism>
<proteinExistence type="inferred from homology"/>
<keyword evidence="5" id="KW-0408">Iron</keyword>
<sequence length="284" mass="31774">MMANVTMDVISQSAFGTKLELYGQKKCDFLTYAQKIVEPSLRDWLMFLMASQIHNFAKWTGLSVMDPGACTYFKAAIKTIISQRKSDISGHKDYLQLILNAQNKTLDMSDEQDIDGDKSEQIFDHTNGFKNSKTNKPKIDISDDDVLGTSFIFLLAGYVTTSSLLSFLFYRLALDEECQQKLYEEVSEFNGHYNYENVVKMPYLEACIAETLRLHTLLAFNERVAAEDYTLGDSGITVPKGTNVAINVDAIHHMGLIIALAWGFNTPLLVCVNGGQDSGREFGP</sequence>
<gene>
    <name evidence="8" type="ORF">OSB1V03_LOCUS4616</name>
</gene>
<keyword evidence="7" id="KW-0472">Membrane</keyword>
<dbReference type="Proteomes" id="UP000759131">
    <property type="component" value="Unassembled WGS sequence"/>
</dbReference>
<dbReference type="InterPro" id="IPR036396">
    <property type="entry name" value="Cyt_P450_sf"/>
</dbReference>
<keyword evidence="2" id="KW-0349">Heme</keyword>
<evidence type="ECO:0000256" key="6">
    <source>
        <dbReference type="ARBA" id="ARBA00023033"/>
    </source>
</evidence>
<dbReference type="AlphaFoldDB" id="A0A7R9KLS5"/>
<evidence type="ECO:0008006" key="10">
    <source>
        <dbReference type="Google" id="ProtNLM"/>
    </source>
</evidence>
<accession>A0A7R9KLS5</accession>
<protein>
    <recommendedName>
        <fullName evidence="10">Cytochrome P450</fullName>
    </recommendedName>
</protein>
<keyword evidence="7" id="KW-0812">Transmembrane</keyword>
<dbReference type="InterPro" id="IPR001128">
    <property type="entry name" value="Cyt_P450"/>
</dbReference>
<evidence type="ECO:0000256" key="3">
    <source>
        <dbReference type="ARBA" id="ARBA00022723"/>
    </source>
</evidence>
<keyword evidence="3" id="KW-0479">Metal-binding</keyword>
<dbReference type="Pfam" id="PF00067">
    <property type="entry name" value="p450"/>
    <property type="match status" value="1"/>
</dbReference>
<dbReference type="EMBL" id="OC856716">
    <property type="protein sequence ID" value="CAD7624170.1"/>
    <property type="molecule type" value="Genomic_DNA"/>
</dbReference>
<dbReference type="Gene3D" id="1.10.630.10">
    <property type="entry name" value="Cytochrome P450"/>
    <property type="match status" value="1"/>
</dbReference>
<keyword evidence="4" id="KW-0560">Oxidoreductase</keyword>
<dbReference type="EMBL" id="CAJPIZ010002141">
    <property type="protein sequence ID" value="CAG2104600.1"/>
    <property type="molecule type" value="Genomic_DNA"/>
</dbReference>
<evidence type="ECO:0000256" key="5">
    <source>
        <dbReference type="ARBA" id="ARBA00023004"/>
    </source>
</evidence>
<dbReference type="GO" id="GO:0016705">
    <property type="term" value="F:oxidoreductase activity, acting on paired donors, with incorporation or reduction of molecular oxygen"/>
    <property type="evidence" value="ECO:0007669"/>
    <property type="project" value="InterPro"/>
</dbReference>
<dbReference type="PANTHER" id="PTHR24302:SF15">
    <property type="entry name" value="FATTY-ACID PEROXYGENASE"/>
    <property type="match status" value="1"/>
</dbReference>
<dbReference type="GO" id="GO:0008395">
    <property type="term" value="F:steroid hydroxylase activity"/>
    <property type="evidence" value="ECO:0007669"/>
    <property type="project" value="TreeGrafter"/>
</dbReference>
<comment type="similarity">
    <text evidence="1">Belongs to the cytochrome P450 family.</text>
</comment>
<evidence type="ECO:0000313" key="9">
    <source>
        <dbReference type="Proteomes" id="UP000759131"/>
    </source>
</evidence>
<evidence type="ECO:0000256" key="2">
    <source>
        <dbReference type="ARBA" id="ARBA00022617"/>
    </source>
</evidence>
<evidence type="ECO:0000256" key="7">
    <source>
        <dbReference type="SAM" id="Phobius"/>
    </source>
</evidence>
<evidence type="ECO:0000256" key="1">
    <source>
        <dbReference type="ARBA" id="ARBA00010617"/>
    </source>
</evidence>
<dbReference type="GO" id="GO:0020037">
    <property type="term" value="F:heme binding"/>
    <property type="evidence" value="ECO:0007669"/>
    <property type="project" value="InterPro"/>
</dbReference>
<keyword evidence="6" id="KW-0503">Monooxygenase</keyword>
<evidence type="ECO:0000256" key="4">
    <source>
        <dbReference type="ARBA" id="ARBA00023002"/>
    </source>
</evidence>
<name>A0A7R9KLS5_9ACAR</name>
<reference evidence="8" key="1">
    <citation type="submission" date="2020-11" db="EMBL/GenBank/DDBJ databases">
        <authorList>
            <person name="Tran Van P."/>
        </authorList>
    </citation>
    <scope>NUCLEOTIDE SEQUENCE</scope>
</reference>
<keyword evidence="7" id="KW-1133">Transmembrane helix</keyword>